<name>A0A919IYK8_9ACTN</name>
<sequence length="358" mass="36562">MTKRPEHPKRARARRLTAAVIVAAVGGTLPIVSPAAPAAAAVPAVANNWSTLMYKSLTADAQLAALRKALTGRKGAFTAAVAQVTAAKAAGTRAAAEVVAAGDGETAARAGLAAAVRSATDAKKNLAKVSKAKPRRAAAVTKATTAVNAAVKSVNTRKAQVTVAEGVLKQARTEASSAATAVESALGGWKAASGAVAETEQAIRALGSAESLAAGAAALSKDLVAQVRPAFTTADTAEVYGVTVHKSVAYAFRRMIDDAKADGIEISGGGFRTKQRQIELRTINGCPDVWTAPSSSCRVPTAIPGRSLHEIGLAVDVSSGGRTINAKSPAFAWLKLHAKDYGFVNLPAEAWHWSVTGN</sequence>
<dbReference type="EMBL" id="BOMM01000016">
    <property type="protein sequence ID" value="GIE10544.1"/>
    <property type="molecule type" value="Genomic_DNA"/>
</dbReference>
<accession>A0A919IYK8</accession>
<dbReference type="GO" id="GO:0008233">
    <property type="term" value="F:peptidase activity"/>
    <property type="evidence" value="ECO:0007669"/>
    <property type="project" value="InterPro"/>
</dbReference>
<evidence type="ECO:0000313" key="2">
    <source>
        <dbReference type="EMBL" id="GIE10544.1"/>
    </source>
</evidence>
<keyword evidence="3" id="KW-1185">Reference proteome</keyword>
<dbReference type="PANTHER" id="PTHR34385:SF1">
    <property type="entry name" value="PEPTIDOGLYCAN L-ALANYL-D-GLUTAMATE ENDOPEPTIDASE CWLK"/>
    <property type="match status" value="1"/>
</dbReference>
<proteinExistence type="predicted"/>
<dbReference type="RefSeq" id="WP_239117746.1">
    <property type="nucleotide sequence ID" value="NZ_BAAABP010000071.1"/>
</dbReference>
<evidence type="ECO:0000259" key="1">
    <source>
        <dbReference type="Pfam" id="PF02557"/>
    </source>
</evidence>
<dbReference type="PANTHER" id="PTHR34385">
    <property type="entry name" value="D-ALANYL-D-ALANINE CARBOXYPEPTIDASE"/>
    <property type="match status" value="1"/>
</dbReference>
<dbReference type="Gene3D" id="3.30.1380.10">
    <property type="match status" value="1"/>
</dbReference>
<dbReference type="Pfam" id="PF02557">
    <property type="entry name" value="VanY"/>
    <property type="match status" value="1"/>
</dbReference>
<feature type="domain" description="D-alanyl-D-alanine carboxypeptidase-like core" evidence="1">
    <location>
        <begin position="243"/>
        <end position="345"/>
    </location>
</feature>
<organism evidence="2 3">
    <name type="scientific">Paractinoplanes ferrugineus</name>
    <dbReference type="NCBI Taxonomy" id="113564"/>
    <lineage>
        <taxon>Bacteria</taxon>
        <taxon>Bacillati</taxon>
        <taxon>Actinomycetota</taxon>
        <taxon>Actinomycetes</taxon>
        <taxon>Micromonosporales</taxon>
        <taxon>Micromonosporaceae</taxon>
        <taxon>Paractinoplanes</taxon>
    </lineage>
</organism>
<dbReference type="InterPro" id="IPR009045">
    <property type="entry name" value="Zn_M74/Hedgehog-like"/>
</dbReference>
<dbReference type="SUPFAM" id="SSF55166">
    <property type="entry name" value="Hedgehog/DD-peptidase"/>
    <property type="match status" value="1"/>
</dbReference>
<dbReference type="CDD" id="cd14814">
    <property type="entry name" value="Peptidase_M15"/>
    <property type="match status" value="1"/>
</dbReference>
<protein>
    <recommendedName>
        <fullName evidence="1">D-alanyl-D-alanine carboxypeptidase-like core domain-containing protein</fullName>
    </recommendedName>
</protein>
<dbReference type="Proteomes" id="UP000598174">
    <property type="component" value="Unassembled WGS sequence"/>
</dbReference>
<gene>
    <name evidence="2" type="ORF">Afe05nite_23840</name>
</gene>
<comment type="caution">
    <text evidence="2">The sequence shown here is derived from an EMBL/GenBank/DDBJ whole genome shotgun (WGS) entry which is preliminary data.</text>
</comment>
<reference evidence="2" key="1">
    <citation type="submission" date="2021-01" db="EMBL/GenBank/DDBJ databases">
        <title>Whole genome shotgun sequence of Actinoplanes ferrugineus NBRC 15555.</title>
        <authorList>
            <person name="Komaki H."/>
            <person name="Tamura T."/>
        </authorList>
    </citation>
    <scope>NUCLEOTIDE SEQUENCE</scope>
    <source>
        <strain evidence="2">NBRC 15555</strain>
    </source>
</reference>
<dbReference type="InterPro" id="IPR052179">
    <property type="entry name" value="DD-CPase-like"/>
</dbReference>
<dbReference type="AlphaFoldDB" id="A0A919IYK8"/>
<dbReference type="InterPro" id="IPR003709">
    <property type="entry name" value="VanY-like_core_dom"/>
</dbReference>
<dbReference type="GO" id="GO:0006508">
    <property type="term" value="P:proteolysis"/>
    <property type="evidence" value="ECO:0007669"/>
    <property type="project" value="InterPro"/>
</dbReference>
<evidence type="ECO:0000313" key="3">
    <source>
        <dbReference type="Proteomes" id="UP000598174"/>
    </source>
</evidence>